<accession>A0AAD6XJV7</accession>
<organism evidence="1 2">
    <name type="scientific">Mycena belliarum</name>
    <dbReference type="NCBI Taxonomy" id="1033014"/>
    <lineage>
        <taxon>Eukaryota</taxon>
        <taxon>Fungi</taxon>
        <taxon>Dikarya</taxon>
        <taxon>Basidiomycota</taxon>
        <taxon>Agaricomycotina</taxon>
        <taxon>Agaricomycetes</taxon>
        <taxon>Agaricomycetidae</taxon>
        <taxon>Agaricales</taxon>
        <taxon>Marasmiineae</taxon>
        <taxon>Mycenaceae</taxon>
        <taxon>Mycena</taxon>
    </lineage>
</organism>
<proteinExistence type="predicted"/>
<protein>
    <submittedName>
        <fullName evidence="1">Uncharacterized protein</fullName>
    </submittedName>
</protein>
<keyword evidence="2" id="KW-1185">Reference proteome</keyword>
<sequence>MESRLGWLQVFVAALVRLNRSHGLNAMLSVQKMSIFRKLRVPAVILWALMPVFDSIDTLVCLEPAKVLFAFQYKAVPVAASNSAAKRSYQGTPAQAIPEFQPKLNPALGAIPAKVRMLEAPHARALFNFTGAGLKNADFGTSRAWPSRGINSGRASKTPRWYLPAAARCITGLYIRAVSHFARVH</sequence>
<gene>
    <name evidence="1" type="ORF">B0H15DRAFT_805716</name>
</gene>
<comment type="caution">
    <text evidence="1">The sequence shown here is derived from an EMBL/GenBank/DDBJ whole genome shotgun (WGS) entry which is preliminary data.</text>
</comment>
<evidence type="ECO:0000313" key="1">
    <source>
        <dbReference type="EMBL" id="KAJ7076272.1"/>
    </source>
</evidence>
<dbReference type="EMBL" id="JARJCN010000083">
    <property type="protein sequence ID" value="KAJ7076272.1"/>
    <property type="molecule type" value="Genomic_DNA"/>
</dbReference>
<name>A0AAD6XJV7_9AGAR</name>
<reference evidence="1" key="1">
    <citation type="submission" date="2023-03" db="EMBL/GenBank/DDBJ databases">
        <title>Massive genome expansion in bonnet fungi (Mycena s.s.) driven by repeated elements and novel gene families across ecological guilds.</title>
        <authorList>
            <consortium name="Lawrence Berkeley National Laboratory"/>
            <person name="Harder C.B."/>
            <person name="Miyauchi S."/>
            <person name="Viragh M."/>
            <person name="Kuo A."/>
            <person name="Thoen E."/>
            <person name="Andreopoulos B."/>
            <person name="Lu D."/>
            <person name="Skrede I."/>
            <person name="Drula E."/>
            <person name="Henrissat B."/>
            <person name="Morin E."/>
            <person name="Kohler A."/>
            <person name="Barry K."/>
            <person name="LaButti K."/>
            <person name="Morin E."/>
            <person name="Salamov A."/>
            <person name="Lipzen A."/>
            <person name="Mereny Z."/>
            <person name="Hegedus B."/>
            <person name="Baldrian P."/>
            <person name="Stursova M."/>
            <person name="Weitz H."/>
            <person name="Taylor A."/>
            <person name="Grigoriev I.V."/>
            <person name="Nagy L.G."/>
            <person name="Martin F."/>
            <person name="Kauserud H."/>
        </authorList>
    </citation>
    <scope>NUCLEOTIDE SEQUENCE</scope>
    <source>
        <strain evidence="1">CBHHK173m</strain>
    </source>
</reference>
<dbReference type="Proteomes" id="UP001222325">
    <property type="component" value="Unassembled WGS sequence"/>
</dbReference>
<evidence type="ECO:0000313" key="2">
    <source>
        <dbReference type="Proteomes" id="UP001222325"/>
    </source>
</evidence>
<dbReference type="AlphaFoldDB" id="A0AAD6XJV7"/>